<feature type="transmembrane region" description="Helical" evidence="6">
    <location>
        <begin position="736"/>
        <end position="757"/>
    </location>
</feature>
<name>Q1IRI3_KORVE</name>
<feature type="transmembrane region" description="Helical" evidence="6">
    <location>
        <begin position="489"/>
        <end position="508"/>
    </location>
</feature>
<evidence type="ECO:0000256" key="5">
    <source>
        <dbReference type="ARBA" id="ARBA00023136"/>
    </source>
</evidence>
<protein>
    <submittedName>
        <fullName evidence="7">Transporter, YjgP/YjgQ family</fullName>
    </submittedName>
</protein>
<keyword evidence="8" id="KW-1185">Reference proteome</keyword>
<dbReference type="NCBIfam" id="TIGR04407">
    <property type="entry name" value="LptF_YjgP"/>
    <property type="match status" value="1"/>
</dbReference>
<keyword evidence="5 6" id="KW-0472">Membrane</keyword>
<dbReference type="HOGENOM" id="CLU_354437_0_0_0"/>
<feature type="transmembrane region" description="Helical" evidence="6">
    <location>
        <begin position="100"/>
        <end position="118"/>
    </location>
</feature>
<organism evidence="7 8">
    <name type="scientific">Koribacter versatilis (strain Ellin345)</name>
    <dbReference type="NCBI Taxonomy" id="204669"/>
    <lineage>
        <taxon>Bacteria</taxon>
        <taxon>Pseudomonadati</taxon>
        <taxon>Acidobacteriota</taxon>
        <taxon>Terriglobia</taxon>
        <taxon>Terriglobales</taxon>
        <taxon>Candidatus Korobacteraceae</taxon>
        <taxon>Candidatus Korobacter</taxon>
    </lineage>
</organism>
<dbReference type="InterPro" id="IPR030922">
    <property type="entry name" value="LptF"/>
</dbReference>
<evidence type="ECO:0000256" key="1">
    <source>
        <dbReference type="ARBA" id="ARBA00004651"/>
    </source>
</evidence>
<feature type="transmembrane region" description="Helical" evidence="6">
    <location>
        <begin position="441"/>
        <end position="462"/>
    </location>
</feature>
<feature type="transmembrane region" description="Helical" evidence="6">
    <location>
        <begin position="353"/>
        <end position="374"/>
    </location>
</feature>
<evidence type="ECO:0000313" key="7">
    <source>
        <dbReference type="EMBL" id="ABF40517.1"/>
    </source>
</evidence>
<comment type="subcellular location">
    <subcellularLocation>
        <location evidence="1">Cell membrane</location>
        <topology evidence="1">Multi-pass membrane protein</topology>
    </subcellularLocation>
</comment>
<evidence type="ECO:0000256" key="2">
    <source>
        <dbReference type="ARBA" id="ARBA00022475"/>
    </source>
</evidence>
<evidence type="ECO:0000313" key="8">
    <source>
        <dbReference type="Proteomes" id="UP000002432"/>
    </source>
</evidence>
<dbReference type="GO" id="GO:0043190">
    <property type="term" value="C:ATP-binding cassette (ABC) transporter complex"/>
    <property type="evidence" value="ECO:0007669"/>
    <property type="project" value="InterPro"/>
</dbReference>
<dbReference type="EMBL" id="CP000360">
    <property type="protein sequence ID" value="ABF40517.1"/>
    <property type="molecule type" value="Genomic_DNA"/>
</dbReference>
<dbReference type="KEGG" id="aba:Acid345_1515"/>
<feature type="transmembrane region" description="Helical" evidence="6">
    <location>
        <begin position="528"/>
        <end position="546"/>
    </location>
</feature>
<keyword evidence="3 6" id="KW-0812">Transmembrane</keyword>
<feature type="transmembrane region" description="Helical" evidence="6">
    <location>
        <begin position="328"/>
        <end position="347"/>
    </location>
</feature>
<feature type="transmembrane region" description="Helical" evidence="6">
    <location>
        <begin position="710"/>
        <end position="729"/>
    </location>
</feature>
<dbReference type="AlphaFoldDB" id="Q1IRI3"/>
<feature type="transmembrane region" description="Helical" evidence="6">
    <location>
        <begin position="298"/>
        <end position="316"/>
    </location>
</feature>
<dbReference type="PANTHER" id="PTHR33529">
    <property type="entry name" value="SLR0882 PROTEIN-RELATED"/>
    <property type="match status" value="1"/>
</dbReference>
<feature type="transmembrane region" description="Helical" evidence="6">
    <location>
        <begin position="9"/>
        <end position="31"/>
    </location>
</feature>
<dbReference type="InterPro" id="IPR005495">
    <property type="entry name" value="LptG/LptF_permease"/>
</dbReference>
<reference evidence="7 8" key="1">
    <citation type="journal article" date="2009" name="Appl. Environ. Microbiol.">
        <title>Three genomes from the phylum Acidobacteria provide insight into the lifestyles of these microorganisms in soils.</title>
        <authorList>
            <person name="Ward N.L."/>
            <person name="Challacombe J.F."/>
            <person name="Janssen P.H."/>
            <person name="Henrissat B."/>
            <person name="Coutinho P.M."/>
            <person name="Wu M."/>
            <person name="Xie G."/>
            <person name="Haft D.H."/>
            <person name="Sait M."/>
            <person name="Badger J."/>
            <person name="Barabote R.D."/>
            <person name="Bradley B."/>
            <person name="Brettin T.S."/>
            <person name="Brinkac L.M."/>
            <person name="Bruce D."/>
            <person name="Creasy T."/>
            <person name="Daugherty S.C."/>
            <person name="Davidsen T.M."/>
            <person name="DeBoy R.T."/>
            <person name="Detter J.C."/>
            <person name="Dodson R.J."/>
            <person name="Durkin A.S."/>
            <person name="Ganapathy A."/>
            <person name="Gwinn-Giglio M."/>
            <person name="Han C.S."/>
            <person name="Khouri H."/>
            <person name="Kiss H."/>
            <person name="Kothari S.P."/>
            <person name="Madupu R."/>
            <person name="Nelson K.E."/>
            <person name="Nelson W.C."/>
            <person name="Paulsen I."/>
            <person name="Penn K."/>
            <person name="Ren Q."/>
            <person name="Rosovitz M.J."/>
            <person name="Selengut J.D."/>
            <person name="Shrivastava S."/>
            <person name="Sullivan S.A."/>
            <person name="Tapia R."/>
            <person name="Thompson L.S."/>
            <person name="Watkins K.L."/>
            <person name="Yang Q."/>
            <person name="Yu C."/>
            <person name="Zafar N."/>
            <person name="Zhou L."/>
            <person name="Kuske C.R."/>
        </authorList>
    </citation>
    <scope>NUCLEOTIDE SEQUENCE [LARGE SCALE GENOMIC DNA]</scope>
    <source>
        <strain evidence="7 8">Ellin345</strain>
    </source>
</reference>
<dbReference type="STRING" id="204669.Acid345_1515"/>
<feature type="transmembrane region" description="Helical" evidence="6">
    <location>
        <begin position="51"/>
        <end position="79"/>
    </location>
</feature>
<evidence type="ECO:0000256" key="3">
    <source>
        <dbReference type="ARBA" id="ARBA00022692"/>
    </source>
</evidence>
<accession>Q1IRI3</accession>
<feature type="transmembrane region" description="Helical" evidence="6">
    <location>
        <begin position="769"/>
        <end position="788"/>
    </location>
</feature>
<dbReference type="eggNOG" id="COG0795">
    <property type="taxonomic scope" value="Bacteria"/>
</dbReference>
<dbReference type="EnsemblBacteria" id="ABF40517">
    <property type="protein sequence ID" value="ABF40517"/>
    <property type="gene ID" value="Acid345_1515"/>
</dbReference>
<dbReference type="Proteomes" id="UP000002432">
    <property type="component" value="Chromosome"/>
</dbReference>
<dbReference type="GO" id="GO:0015920">
    <property type="term" value="P:lipopolysaccharide transport"/>
    <property type="evidence" value="ECO:0007669"/>
    <property type="project" value="TreeGrafter"/>
</dbReference>
<dbReference type="Pfam" id="PF03739">
    <property type="entry name" value="LptF_LptG"/>
    <property type="match status" value="2"/>
</dbReference>
<evidence type="ECO:0000256" key="4">
    <source>
        <dbReference type="ARBA" id="ARBA00022989"/>
    </source>
</evidence>
<gene>
    <name evidence="7" type="ordered locus">Acid345_1515</name>
</gene>
<dbReference type="GO" id="GO:0055085">
    <property type="term" value="P:transmembrane transport"/>
    <property type="evidence" value="ECO:0007669"/>
    <property type="project" value="InterPro"/>
</dbReference>
<dbReference type="PANTHER" id="PTHR33529:SF6">
    <property type="entry name" value="YJGP_YJGQ FAMILY PERMEASE"/>
    <property type="match status" value="1"/>
</dbReference>
<evidence type="ECO:0000256" key="6">
    <source>
        <dbReference type="SAM" id="Phobius"/>
    </source>
</evidence>
<keyword evidence="4 6" id="KW-1133">Transmembrane helix</keyword>
<sequence>MRSRILTRYILGEVLSHGAIGLALFTFVIFMRDLGRLLELIVRNSAPLPSVAEIFFLTLPTALTVTLPMAVLVGILIGLSRLSADSEVTAMRSSGLGSLFFVRIVSIFSVALWILALVNNLYVAPRSAAALAHLQDKLKSSQASFEVQPRVFYEDFKNYVLYVEDSKSGSGSALWRGVFLADVSTPSQPKITMAERGVVVAEGPNSLHLHLENGTQQETNPKDPTQYQVSTFDQTDIPIQLPETNDKPAPELVPVAELSTQELWRLAHSGGVSAGHYLGNSIAQVKARWYAVEFQRRIALPTACLVLTLVGIPLGLSSRRGGKSMGFVLTIILVFAYYVVSLIGVSLGRQGKLPPAVGVWMANVVFLVAGIMLLHRVDRAPIDLSFLTTGWDTLRERFSTSESANGNVEGKGDAFEKSFSRTRVFRAKFPLLLDDMILRDFLLYFVMVLTTFVMLALVFTFFELLGDIVKNRVSVVMLGDYLLNLSPSLIYLMTPLSVLLAVLVTFGLMQRSNEITAMKATGISIYRVAFPVIAIAGVVAASLFVFDQLYIPKANKRQETLRNEIKGKPPQTYLRPDRKWIFGSNNTIYYYEVYDADQNRFGGISIFQFDPKTFALQSRIYAQHAHWEDGLQKWVFEQGWMRKLNGSAIEEFKPFEVETIALAAEPPAYFKKEVRQSQEMDYQELLRYIHDLQQSGFDVVRFRVQLYKKLAYPIITLVMAILAIPFSVYRQRRGGPLAGVATAIGIAILYWVSAGLFEAMGNANQLPALLAAWAPNLIFGFAAGYMVLRVPT</sequence>
<dbReference type="RefSeq" id="WP_011522319.1">
    <property type="nucleotide sequence ID" value="NC_008009.1"/>
</dbReference>
<keyword evidence="2" id="KW-1003">Cell membrane</keyword>
<proteinExistence type="predicted"/>